<dbReference type="EMBL" id="BARU01046635">
    <property type="protein sequence ID" value="GAH92053.1"/>
    <property type="molecule type" value="Genomic_DNA"/>
</dbReference>
<proteinExistence type="predicted"/>
<feature type="non-terminal residue" evidence="2">
    <location>
        <position position="124"/>
    </location>
</feature>
<reference evidence="2" key="1">
    <citation type="journal article" date="2014" name="Front. Microbiol.">
        <title>High frequency of phylogenetically diverse reductive dehalogenase-homologous genes in deep subseafloor sedimentary metagenomes.</title>
        <authorList>
            <person name="Kawai M."/>
            <person name="Futagami T."/>
            <person name="Toyoda A."/>
            <person name="Takaki Y."/>
            <person name="Nishi S."/>
            <person name="Hori S."/>
            <person name="Arai W."/>
            <person name="Tsubouchi T."/>
            <person name="Morono Y."/>
            <person name="Uchiyama I."/>
            <person name="Ito T."/>
            <person name="Fujiyama A."/>
            <person name="Inagaki F."/>
            <person name="Takami H."/>
        </authorList>
    </citation>
    <scope>NUCLEOTIDE SEQUENCE</scope>
    <source>
        <strain evidence="2">Expedition CK06-06</strain>
    </source>
</reference>
<feature type="compositionally biased region" description="Basic and acidic residues" evidence="1">
    <location>
        <begin position="1"/>
        <end position="14"/>
    </location>
</feature>
<protein>
    <submittedName>
        <fullName evidence="2">Uncharacterized protein</fullName>
    </submittedName>
</protein>
<accession>X1LD51</accession>
<comment type="caution">
    <text evidence="2">The sequence shown here is derived from an EMBL/GenBank/DDBJ whole genome shotgun (WGS) entry which is preliminary data.</text>
</comment>
<name>X1LD51_9ZZZZ</name>
<feature type="region of interest" description="Disordered" evidence="1">
    <location>
        <begin position="1"/>
        <end position="56"/>
    </location>
</feature>
<organism evidence="2">
    <name type="scientific">marine sediment metagenome</name>
    <dbReference type="NCBI Taxonomy" id="412755"/>
    <lineage>
        <taxon>unclassified sequences</taxon>
        <taxon>metagenomes</taxon>
        <taxon>ecological metagenomes</taxon>
    </lineage>
</organism>
<evidence type="ECO:0000313" key="2">
    <source>
        <dbReference type="EMBL" id="GAH92053.1"/>
    </source>
</evidence>
<dbReference type="AlphaFoldDB" id="X1LD51"/>
<evidence type="ECO:0000256" key="1">
    <source>
        <dbReference type="SAM" id="MobiDB-lite"/>
    </source>
</evidence>
<gene>
    <name evidence="2" type="ORF">S03H2_70251</name>
</gene>
<sequence length="124" mass="12796">MDGKRKAWGGEKPARPAPPVPGTGGAPVRAGGHGSKIGLDGHCSGTGRPAGTGGPSTLWEHYLETIVVGRLALLVSGYLDRRPWRCEGTIPFVPVKAAELGREHVGDRAAIADGKEKGLAAAVR</sequence>